<evidence type="ECO:0000313" key="1">
    <source>
        <dbReference type="EMBL" id="CAG7828336.1"/>
    </source>
</evidence>
<protein>
    <submittedName>
        <fullName evidence="1">Uncharacterized protein</fullName>
    </submittedName>
</protein>
<dbReference type="AlphaFoldDB" id="A0A8J2L9M2"/>
<feature type="non-terminal residue" evidence="1">
    <location>
        <position position="1"/>
    </location>
</feature>
<gene>
    <name evidence="1" type="ORF">AFUS01_LOCUS38270</name>
</gene>
<proteinExistence type="predicted"/>
<sequence>DIASQINEANLLFDTLLSLQVQKKSTKAESRPEDKATKDLIEFIKVNI</sequence>
<dbReference type="Proteomes" id="UP000708208">
    <property type="component" value="Unassembled WGS sequence"/>
</dbReference>
<organism evidence="1 2">
    <name type="scientific">Allacma fusca</name>
    <dbReference type="NCBI Taxonomy" id="39272"/>
    <lineage>
        <taxon>Eukaryota</taxon>
        <taxon>Metazoa</taxon>
        <taxon>Ecdysozoa</taxon>
        <taxon>Arthropoda</taxon>
        <taxon>Hexapoda</taxon>
        <taxon>Collembola</taxon>
        <taxon>Symphypleona</taxon>
        <taxon>Sminthuridae</taxon>
        <taxon>Allacma</taxon>
    </lineage>
</organism>
<accession>A0A8J2L9M2</accession>
<evidence type="ECO:0000313" key="2">
    <source>
        <dbReference type="Proteomes" id="UP000708208"/>
    </source>
</evidence>
<name>A0A8J2L9M2_9HEXA</name>
<dbReference type="EMBL" id="CAJVCH010547168">
    <property type="protein sequence ID" value="CAG7828336.1"/>
    <property type="molecule type" value="Genomic_DNA"/>
</dbReference>
<reference evidence="1" key="1">
    <citation type="submission" date="2021-06" db="EMBL/GenBank/DDBJ databases">
        <authorList>
            <person name="Hodson N. C."/>
            <person name="Mongue J. A."/>
            <person name="Jaron S. K."/>
        </authorList>
    </citation>
    <scope>NUCLEOTIDE SEQUENCE</scope>
</reference>
<keyword evidence="2" id="KW-1185">Reference proteome</keyword>
<comment type="caution">
    <text evidence="1">The sequence shown here is derived from an EMBL/GenBank/DDBJ whole genome shotgun (WGS) entry which is preliminary data.</text>
</comment>